<protein>
    <submittedName>
        <fullName evidence="1">Phage glycoprotein</fullName>
    </submittedName>
</protein>
<gene>
    <name evidence="1" type="ordered locus">BAV1278</name>
</gene>
<dbReference type="AlphaFoldDB" id="Q2L304"/>
<dbReference type="RefSeq" id="WP_012416958.1">
    <property type="nucleotide sequence ID" value="NC_010645.1"/>
</dbReference>
<accession>Q2L304</accession>
<evidence type="ECO:0000313" key="1">
    <source>
        <dbReference type="EMBL" id="CAJ48885.1"/>
    </source>
</evidence>
<dbReference type="KEGG" id="bav:BAV1278"/>
<dbReference type="HOGENOM" id="CLU_188199_0_0_4"/>
<sequence length="89" mass="9896">MTYTAPTPAQLQALKTALDYTGKQMAELACVGEQHWRKYTGGSTPREMPYPNLFHLAARLALSPAELARVLKKMREIGAEFDFTEPPTA</sequence>
<proteinExistence type="predicted"/>
<dbReference type="eggNOG" id="ENOG50301M6">
    <property type="taxonomic scope" value="Bacteria"/>
</dbReference>
<reference evidence="1 2" key="1">
    <citation type="journal article" date="2006" name="J. Bacteriol.">
        <title>Comparison of the genome sequence of the poultry pathogen Bordetella avium with those of B. bronchiseptica, B. pertussis, and B. parapertussis reveals extensive diversity in surface structures associated with host interaction.</title>
        <authorList>
            <person name="Sebaihia M."/>
            <person name="Preston A."/>
            <person name="Maskell D.J."/>
            <person name="Kuzmiak H."/>
            <person name="Connell T.D."/>
            <person name="King N.D."/>
            <person name="Orndorff P.E."/>
            <person name="Miyamoto D.M."/>
            <person name="Thomson N.R."/>
            <person name="Harris D."/>
            <person name="Goble A."/>
            <person name="Lord A."/>
            <person name="Murphy L."/>
            <person name="Quail M.A."/>
            <person name="Rutter S."/>
            <person name="Squares R."/>
            <person name="Squares S."/>
            <person name="Woodward J."/>
            <person name="Parkhill J."/>
            <person name="Temple L.M."/>
        </authorList>
    </citation>
    <scope>NUCLEOTIDE SEQUENCE [LARGE SCALE GENOMIC DNA]</scope>
    <source>
        <strain evidence="1 2">197N</strain>
    </source>
</reference>
<organism evidence="1 2">
    <name type="scientific">Bordetella avium (strain 197N)</name>
    <dbReference type="NCBI Taxonomy" id="360910"/>
    <lineage>
        <taxon>Bacteria</taxon>
        <taxon>Pseudomonadati</taxon>
        <taxon>Pseudomonadota</taxon>
        <taxon>Betaproteobacteria</taxon>
        <taxon>Burkholderiales</taxon>
        <taxon>Alcaligenaceae</taxon>
        <taxon>Bordetella</taxon>
    </lineage>
</organism>
<keyword evidence="2" id="KW-1185">Reference proteome</keyword>
<dbReference type="OrthoDB" id="8653919at2"/>
<evidence type="ECO:0000313" key="2">
    <source>
        <dbReference type="Proteomes" id="UP000001977"/>
    </source>
</evidence>
<dbReference type="EMBL" id="AM167904">
    <property type="protein sequence ID" value="CAJ48885.1"/>
    <property type="molecule type" value="Genomic_DNA"/>
</dbReference>
<name>Q2L304_BORA1</name>
<dbReference type="Proteomes" id="UP000001977">
    <property type="component" value="Chromosome"/>
</dbReference>